<reference evidence="1 2" key="1">
    <citation type="submission" date="2019-11" db="EMBL/GenBank/DDBJ databases">
        <title>Whole genome sequence of Oryza granulata.</title>
        <authorList>
            <person name="Li W."/>
        </authorList>
    </citation>
    <scope>NUCLEOTIDE SEQUENCE [LARGE SCALE GENOMIC DNA]</scope>
    <source>
        <strain evidence="2">cv. Menghai</strain>
        <tissue evidence="1">Leaf</tissue>
    </source>
</reference>
<name>A0A6G1E2U0_9ORYZ</name>
<evidence type="ECO:0000313" key="1">
    <source>
        <dbReference type="EMBL" id="KAF0918991.1"/>
    </source>
</evidence>
<dbReference type="AlphaFoldDB" id="A0A6G1E2U0"/>
<dbReference type="EMBL" id="SPHZ02000005">
    <property type="protein sequence ID" value="KAF0918991.1"/>
    <property type="molecule type" value="Genomic_DNA"/>
</dbReference>
<keyword evidence="2" id="KW-1185">Reference proteome</keyword>
<dbReference type="Proteomes" id="UP000479710">
    <property type="component" value="Unassembled WGS sequence"/>
</dbReference>
<organism evidence="1 2">
    <name type="scientific">Oryza meyeriana var. granulata</name>
    <dbReference type="NCBI Taxonomy" id="110450"/>
    <lineage>
        <taxon>Eukaryota</taxon>
        <taxon>Viridiplantae</taxon>
        <taxon>Streptophyta</taxon>
        <taxon>Embryophyta</taxon>
        <taxon>Tracheophyta</taxon>
        <taxon>Spermatophyta</taxon>
        <taxon>Magnoliopsida</taxon>
        <taxon>Liliopsida</taxon>
        <taxon>Poales</taxon>
        <taxon>Poaceae</taxon>
        <taxon>BOP clade</taxon>
        <taxon>Oryzoideae</taxon>
        <taxon>Oryzeae</taxon>
        <taxon>Oryzinae</taxon>
        <taxon>Oryza</taxon>
        <taxon>Oryza meyeriana</taxon>
    </lineage>
</organism>
<evidence type="ECO:0000313" key="2">
    <source>
        <dbReference type="Proteomes" id="UP000479710"/>
    </source>
</evidence>
<gene>
    <name evidence="1" type="ORF">E2562_027628</name>
</gene>
<proteinExistence type="predicted"/>
<protein>
    <submittedName>
        <fullName evidence="1">Uncharacterized protein</fullName>
    </submittedName>
</protein>
<comment type="caution">
    <text evidence="1">The sequence shown here is derived from an EMBL/GenBank/DDBJ whole genome shotgun (WGS) entry which is preliminary data.</text>
</comment>
<sequence>MERNFLQTSIIQKTPKAPHHCSVEVAIIFVCRLILTKVAFSQGTIKEVTEKKRHTRIWRNNKLQLRFQHRKM</sequence>
<accession>A0A6G1E2U0</accession>